<protein>
    <submittedName>
        <fullName evidence="1">Uncharacterized protein</fullName>
    </submittedName>
</protein>
<name>A0A829GR98_LACPA</name>
<proteinExistence type="predicted"/>
<dbReference type="AlphaFoldDB" id="A0A829GR98"/>
<reference evidence="1 2" key="1">
    <citation type="journal article" date="2013" name="PLoS ONE">
        <title>Lactobacillus paracasei comparative genomics: towards species pan-genome definition and exploitation of diversity.</title>
        <authorList>
            <person name="Smokvina T."/>
            <person name="Wels M."/>
            <person name="Polka J."/>
            <person name="Chervaux C."/>
            <person name="Brisse S."/>
            <person name="Boekhorst J."/>
            <person name="van Hylckama Vlieg J.E."/>
            <person name="Siezen R.J."/>
        </authorList>
    </citation>
    <scope>NUCLEOTIDE SEQUENCE [LARGE SCALE GENOMIC DNA]</scope>
    <source>
        <strain evidence="1 2">Lpp14</strain>
    </source>
</reference>
<organism evidence="1 2">
    <name type="scientific">Lacticaseibacillus paracasei subsp. paracasei Lpp14</name>
    <dbReference type="NCBI Taxonomy" id="1256204"/>
    <lineage>
        <taxon>Bacteria</taxon>
        <taxon>Bacillati</taxon>
        <taxon>Bacillota</taxon>
        <taxon>Bacilli</taxon>
        <taxon>Lactobacillales</taxon>
        <taxon>Lactobacillaceae</taxon>
        <taxon>Lacticaseibacillus</taxon>
    </lineage>
</organism>
<evidence type="ECO:0000313" key="2">
    <source>
        <dbReference type="Proteomes" id="UP000014264"/>
    </source>
</evidence>
<gene>
    <name evidence="1" type="ORF">Lpp14_06745</name>
</gene>
<evidence type="ECO:0000313" key="1">
    <source>
        <dbReference type="EMBL" id="EPC62723.1"/>
    </source>
</evidence>
<comment type="caution">
    <text evidence="1">The sequence shown here is derived from an EMBL/GenBank/DDBJ whole genome shotgun (WGS) entry which is preliminary data.</text>
</comment>
<accession>A0A829GR98</accession>
<dbReference type="EMBL" id="ANJZ01000167">
    <property type="protein sequence ID" value="EPC62723.1"/>
    <property type="molecule type" value="Genomic_DNA"/>
</dbReference>
<sequence>MANNRWKTKFGAERRFEAKHGVYSQRRFYIQAYKLYQAGIKVGRMKSSLQEFIGELLCMSQIYHIEELRWNNKKIDEFVRKNRQKLEAKK</sequence>
<dbReference type="Proteomes" id="UP000014264">
    <property type="component" value="Unassembled WGS sequence"/>
</dbReference>